<proteinExistence type="predicted"/>
<comment type="caution">
    <text evidence="1">The sequence shown here is derived from an EMBL/GenBank/DDBJ whole genome shotgun (WGS) entry which is preliminary data.</text>
</comment>
<name>A0A011TUY0_9HYPH</name>
<accession>A0A011TUY0</accession>
<protein>
    <submittedName>
        <fullName evidence="1">Uncharacterized protein</fullName>
    </submittedName>
</protein>
<evidence type="ECO:0000313" key="1">
    <source>
        <dbReference type="EMBL" id="EXL07957.1"/>
    </source>
</evidence>
<organism evidence="1 2">
    <name type="scientific">Aquamicrobium defluvii</name>
    <dbReference type="NCBI Taxonomy" id="69279"/>
    <lineage>
        <taxon>Bacteria</taxon>
        <taxon>Pseudomonadati</taxon>
        <taxon>Pseudomonadota</taxon>
        <taxon>Alphaproteobacteria</taxon>
        <taxon>Hyphomicrobiales</taxon>
        <taxon>Phyllobacteriaceae</taxon>
        <taxon>Aquamicrobium</taxon>
    </lineage>
</organism>
<dbReference type="eggNOG" id="ENOG5030Z7Y">
    <property type="taxonomic scope" value="Bacteria"/>
</dbReference>
<evidence type="ECO:0000313" key="2">
    <source>
        <dbReference type="Proteomes" id="UP000019849"/>
    </source>
</evidence>
<dbReference type="AlphaFoldDB" id="A0A011TUY0"/>
<dbReference type="Proteomes" id="UP000019849">
    <property type="component" value="Unassembled WGS sequence"/>
</dbReference>
<reference evidence="1 2" key="1">
    <citation type="submission" date="2014-02" db="EMBL/GenBank/DDBJ databases">
        <title>Aquamicrobium defluvii Genome sequencing.</title>
        <authorList>
            <person name="Wang X."/>
        </authorList>
    </citation>
    <scope>NUCLEOTIDE SEQUENCE [LARGE SCALE GENOMIC DNA]</scope>
    <source>
        <strain evidence="1 2">W13Z1</strain>
    </source>
</reference>
<dbReference type="STRING" id="69279.BG36_04280"/>
<dbReference type="RefSeq" id="WP_035026664.1">
    <property type="nucleotide sequence ID" value="NZ_KK073887.1"/>
</dbReference>
<dbReference type="PATRIC" id="fig|69279.3.peg.2254"/>
<dbReference type="HOGENOM" id="CLU_2630421_0_0_5"/>
<dbReference type="EMBL" id="JENY01000013">
    <property type="protein sequence ID" value="EXL07957.1"/>
    <property type="molecule type" value="Genomic_DNA"/>
</dbReference>
<gene>
    <name evidence="1" type="ORF">BG36_04280</name>
</gene>
<sequence>MRFLLHQGFGYSMIHRIGDYLRAHGSGHHWIEKHRGDIFVNVSDDRDEAILREQFADLLDPVAPRRHLSGAPGRKVR</sequence>